<comment type="caution">
    <text evidence="1">The sequence shown here is derived from an EMBL/GenBank/DDBJ whole genome shotgun (WGS) entry which is preliminary data.</text>
</comment>
<organism evidence="1 2">
    <name type="scientific">Hominibacterium faecale</name>
    <dbReference type="NCBI Taxonomy" id="2839743"/>
    <lineage>
        <taxon>Bacteria</taxon>
        <taxon>Bacillati</taxon>
        <taxon>Bacillota</taxon>
        <taxon>Clostridia</taxon>
        <taxon>Peptostreptococcales</taxon>
        <taxon>Anaerovoracaceae</taxon>
        <taxon>Hominibacterium</taxon>
    </lineage>
</organism>
<sequence length="229" mass="26318">METIRTILWDVDGTLLDFAASEEICMNQCLKKYGVTINEEQFNWYKACNHSYWQRFEKKEIPKSRVYIGRFEDFFAYLKVSGIDCQRFHDEYQQALGNSAVLQDYALEICQKLAQNYRQYVVTNGSSVAQNGKLRRSGLYDLMDGIFISEEMETEKPSKEFFDLCSEQISDYDPQAVMIIGDSLTSDMAGGNNAGIRCCWFNPEGAPVPEGLKIDYVVSSLREVEKILF</sequence>
<dbReference type="RefSeq" id="WP_148395920.1">
    <property type="nucleotide sequence ID" value="NZ_JAJAGH010000008.1"/>
</dbReference>
<dbReference type="Proteomes" id="UP001065549">
    <property type="component" value="Unassembled WGS sequence"/>
</dbReference>
<dbReference type="GO" id="GO:0008253">
    <property type="term" value="F:5'-nucleotidase activity"/>
    <property type="evidence" value="ECO:0007669"/>
    <property type="project" value="InterPro"/>
</dbReference>
<dbReference type="Gene3D" id="3.40.50.1000">
    <property type="entry name" value="HAD superfamily/HAD-like"/>
    <property type="match status" value="1"/>
</dbReference>
<dbReference type="InterPro" id="IPR011951">
    <property type="entry name" value="HAD-SF_hydro_IA_YjjG/PynA"/>
</dbReference>
<dbReference type="InterPro" id="IPR023198">
    <property type="entry name" value="PGP-like_dom2"/>
</dbReference>
<dbReference type="InterPro" id="IPR041492">
    <property type="entry name" value="HAD_2"/>
</dbReference>
<dbReference type="InterPro" id="IPR006439">
    <property type="entry name" value="HAD-SF_hydro_IA"/>
</dbReference>
<dbReference type="Pfam" id="PF13419">
    <property type="entry name" value="HAD_2"/>
    <property type="match status" value="1"/>
</dbReference>
<protein>
    <submittedName>
        <fullName evidence="1">YjjG family noncanonical pyrimidine nucleotidase</fullName>
    </submittedName>
</protein>
<dbReference type="EMBL" id="JAOSHN010000003">
    <property type="protein sequence ID" value="MCU7378306.1"/>
    <property type="molecule type" value="Genomic_DNA"/>
</dbReference>
<evidence type="ECO:0000313" key="1">
    <source>
        <dbReference type="EMBL" id="MCU7378306.1"/>
    </source>
</evidence>
<dbReference type="SUPFAM" id="SSF56784">
    <property type="entry name" value="HAD-like"/>
    <property type="match status" value="1"/>
</dbReference>
<dbReference type="Gene3D" id="1.10.150.240">
    <property type="entry name" value="Putative phosphatase, domain 2"/>
    <property type="match status" value="1"/>
</dbReference>
<proteinExistence type="predicted"/>
<reference evidence="1" key="1">
    <citation type="submission" date="2022-09" db="EMBL/GenBank/DDBJ databases">
        <title>Culturomic study of gut microbiota in children with autism spectrum disorder.</title>
        <authorList>
            <person name="Efimov B.A."/>
            <person name="Chaplin A.V."/>
            <person name="Sokolova S.R."/>
            <person name="Pikina A.P."/>
            <person name="Korzhanova M."/>
            <person name="Belova V."/>
            <person name="Korostin D."/>
        </authorList>
    </citation>
    <scope>NUCLEOTIDE SEQUENCE</scope>
    <source>
        <strain evidence="1">ASD5510</strain>
    </source>
</reference>
<dbReference type="NCBIfam" id="TIGR02254">
    <property type="entry name" value="YjjG_YfnB"/>
    <property type="match status" value="1"/>
</dbReference>
<dbReference type="SFLD" id="SFLDG01129">
    <property type="entry name" value="C1.5:_HAD__Beta-PGM__Phosphata"/>
    <property type="match status" value="1"/>
</dbReference>
<dbReference type="InterPro" id="IPR023214">
    <property type="entry name" value="HAD_sf"/>
</dbReference>
<dbReference type="NCBIfam" id="TIGR01549">
    <property type="entry name" value="HAD-SF-IA-v1"/>
    <property type="match status" value="1"/>
</dbReference>
<dbReference type="InterPro" id="IPR052550">
    <property type="entry name" value="Pyrimidine_5'-ntase_YjjG"/>
</dbReference>
<dbReference type="PANTHER" id="PTHR47478">
    <property type="match status" value="1"/>
</dbReference>
<dbReference type="AlphaFoldDB" id="A0A9J6QQM0"/>
<evidence type="ECO:0000313" key="2">
    <source>
        <dbReference type="Proteomes" id="UP001065549"/>
    </source>
</evidence>
<dbReference type="InterPro" id="IPR036412">
    <property type="entry name" value="HAD-like_sf"/>
</dbReference>
<name>A0A9J6QQM0_9FIRM</name>
<gene>
    <name evidence="1" type="ORF">OBO34_08050</name>
</gene>
<keyword evidence="2" id="KW-1185">Reference proteome</keyword>
<dbReference type="SFLD" id="SFLDS00003">
    <property type="entry name" value="Haloacid_Dehalogenase"/>
    <property type="match status" value="1"/>
</dbReference>
<dbReference type="PANTHER" id="PTHR47478:SF1">
    <property type="entry name" value="PYRIMIDINE 5'-NUCLEOTIDASE YJJG"/>
    <property type="match status" value="1"/>
</dbReference>
<accession>A0A9J6QQM0</accession>